<feature type="region of interest" description="Disordered" evidence="2">
    <location>
        <begin position="754"/>
        <end position="779"/>
    </location>
</feature>
<dbReference type="InterPro" id="IPR029060">
    <property type="entry name" value="PIN-like_dom_sf"/>
</dbReference>
<dbReference type="Gene3D" id="3.40.50.1010">
    <property type="entry name" value="5'-nuclease"/>
    <property type="match status" value="1"/>
</dbReference>
<dbReference type="Pfam" id="PF00752">
    <property type="entry name" value="XPG_N"/>
    <property type="match status" value="1"/>
</dbReference>
<protein>
    <recommendedName>
        <fullName evidence="7">XPG-I domain-containing protein</fullName>
    </recommendedName>
</protein>
<feature type="compositionally biased region" description="Gly residues" evidence="2">
    <location>
        <begin position="1000"/>
        <end position="1010"/>
    </location>
</feature>
<feature type="region of interest" description="Disordered" evidence="2">
    <location>
        <begin position="516"/>
        <end position="549"/>
    </location>
</feature>
<dbReference type="OrthoDB" id="2959108at2759"/>
<dbReference type="Gene3D" id="1.10.150.20">
    <property type="entry name" value="5' to 3' exonuclease, C-terminal subdomain"/>
    <property type="match status" value="1"/>
</dbReference>
<reference evidence="6" key="1">
    <citation type="journal article" date="2016" name="Nat. Commun.">
        <title>The Gonium pectorale genome demonstrates co-option of cell cycle regulation during the evolution of multicellularity.</title>
        <authorList>
            <person name="Hanschen E.R."/>
            <person name="Marriage T.N."/>
            <person name="Ferris P.J."/>
            <person name="Hamaji T."/>
            <person name="Toyoda A."/>
            <person name="Fujiyama A."/>
            <person name="Neme R."/>
            <person name="Noguchi H."/>
            <person name="Minakuchi Y."/>
            <person name="Suzuki M."/>
            <person name="Kawai-Toyooka H."/>
            <person name="Smith D.R."/>
            <person name="Sparks H."/>
            <person name="Anderson J."/>
            <person name="Bakaric R."/>
            <person name="Luria V."/>
            <person name="Karger A."/>
            <person name="Kirschner M.W."/>
            <person name="Durand P.M."/>
            <person name="Michod R.E."/>
            <person name="Nozaki H."/>
            <person name="Olson B.J."/>
        </authorList>
    </citation>
    <scope>NUCLEOTIDE SEQUENCE [LARGE SCALE GENOMIC DNA]</scope>
    <source>
        <strain evidence="6">NIES-2863</strain>
    </source>
</reference>
<comment type="caution">
    <text evidence="5">The sequence shown here is derived from an EMBL/GenBank/DDBJ whole genome shotgun (WGS) entry which is preliminary data.</text>
</comment>
<gene>
    <name evidence="5" type="ORF">GPECTOR_4g1013</name>
</gene>
<proteinExistence type="predicted"/>
<organism evidence="5 6">
    <name type="scientific">Gonium pectorale</name>
    <name type="common">Green alga</name>
    <dbReference type="NCBI Taxonomy" id="33097"/>
    <lineage>
        <taxon>Eukaryota</taxon>
        <taxon>Viridiplantae</taxon>
        <taxon>Chlorophyta</taxon>
        <taxon>core chlorophytes</taxon>
        <taxon>Chlorophyceae</taxon>
        <taxon>CS clade</taxon>
        <taxon>Chlamydomonadales</taxon>
        <taxon>Volvocaceae</taxon>
        <taxon>Gonium</taxon>
    </lineage>
</organism>
<dbReference type="SMART" id="SM00485">
    <property type="entry name" value="XPGN"/>
    <property type="match status" value="1"/>
</dbReference>
<feature type="compositionally biased region" description="Low complexity" evidence="2">
    <location>
        <begin position="933"/>
        <end position="943"/>
    </location>
</feature>
<feature type="compositionally biased region" description="Polar residues" evidence="2">
    <location>
        <begin position="533"/>
        <end position="546"/>
    </location>
</feature>
<dbReference type="SMART" id="SM00484">
    <property type="entry name" value="XPGI"/>
    <property type="match status" value="1"/>
</dbReference>
<dbReference type="PANTHER" id="PTHR11081">
    <property type="entry name" value="FLAP ENDONUCLEASE FAMILY MEMBER"/>
    <property type="match status" value="1"/>
</dbReference>
<evidence type="ECO:0008006" key="7">
    <source>
        <dbReference type="Google" id="ProtNLM"/>
    </source>
</evidence>
<evidence type="ECO:0000259" key="3">
    <source>
        <dbReference type="SMART" id="SM00484"/>
    </source>
</evidence>
<dbReference type="InterPro" id="IPR006084">
    <property type="entry name" value="XPG/Rad2"/>
</dbReference>
<sequence length="1164" mass="119356">MGVINLWTELAKYDQVYRTWSGGPASAGGGTRGIVAELSGKVLAIDTSVWIFQCSQQNDLKEAIFNEQARVLYTFHHRIVSLLRYGVTPVFVLEGDTPEAKMGRLNQRSLAKGLGGLASGNRKGGRHDSLGRKVVELLDELGVPHVDAPGEAEAMCAALVACGLASGAVTSDVDALLFGAGAVYRECRLSFDQPKMNELERVDAREAARRCFGLRGGGGCTLALRAVACLCGCDYSVNGGKGVGVKTAMDAIQLLTVGEEDDSHVIPALLRYLREGPDPRVTALKSCTGCKTCGHEKHGRQPCPECGPGPCRPKAEAAGCGCAFHRSEPQRKFMRVIARAVGTSQSFAAECSEALQAFESEAQRARTAAEALKRRIGAFSWSRRPDVRGVYSLLHPLLGSTSSDPDKLLWTYGEVRDKLRPLLMEWDMRQGPDPHASVRGLLEFRPRRIKQVASKDGEDWAYLIEFDRLPGVNTPDLEFDVAQLSNSKLVKARHVRQCLVEQAWPQLLVLREEEEQAKLDKPKRSRKKGAAADSQSPGGASGPMSNATTGFTAGAAGGASAGVGGGRGRGRAKAAAASVISDASAGSRDVMMRFLHKAPGAGAGGGPGPASGRGGLDTVTECTDPSSSVQLASPPARPREGGAYNPYMGQGGARSSHQRPEAGMGCAAAAAAGSGGGSGLYGRGPGPAAGLGAAAHSNYNGMYADATDVEARLPARTRVGHDGTEEEEEEENAAATAALVAAADAAEAAAAAARTKGVGARRSRLPGEAGADTEDDVQPMSLDQRLGAAQARRLAGVAATVRQRPRLEGGGDNSAGRRAAVHPAEDGPEDVDVFDLTQLEDTPQQQPRTAPRRRSGDTGRRLGFEAAEPGQVDAGEHQDPESPPRKRDDAVGSAVKPSARARACGDGAAPEGTAGRAASAIADGERDDGGGAAAASGHAGHADVPPSRPPTAARGAGTPGTAGKEAASARRAQLMRSLFPDRESAEATGHAAAAAAVDGGRSGAGSGGAGPSTRAGSVGQQKQHSERRPDMGVEGSPPKRRNTGDGSGSSGGGDRSGGEGGAGVGTGWHGATAAAAAAEAVDLTLTDSDPEDDSGGNVRSGDGGGGRTVPSQRGGGAARRQVLGGRSASALPVHAPCGGAGAATGAVQAVDEDDDDDDDVVILS</sequence>
<dbReference type="EMBL" id="LSYV01000005">
    <property type="protein sequence ID" value="KXZ54462.1"/>
    <property type="molecule type" value="Genomic_DNA"/>
</dbReference>
<feature type="compositionally biased region" description="Basic and acidic residues" evidence="2">
    <location>
        <begin position="854"/>
        <end position="863"/>
    </location>
</feature>
<dbReference type="SUPFAM" id="SSF88723">
    <property type="entry name" value="PIN domain-like"/>
    <property type="match status" value="1"/>
</dbReference>
<dbReference type="Proteomes" id="UP000075714">
    <property type="component" value="Unassembled WGS sequence"/>
</dbReference>
<feature type="compositionally biased region" description="Low complexity" evidence="2">
    <location>
        <begin position="950"/>
        <end position="963"/>
    </location>
</feature>
<dbReference type="InterPro" id="IPR006085">
    <property type="entry name" value="XPG_DNA_repair_N"/>
</dbReference>
<evidence type="ECO:0000256" key="1">
    <source>
        <dbReference type="SAM" id="Coils"/>
    </source>
</evidence>
<feature type="compositionally biased region" description="Gly residues" evidence="2">
    <location>
        <begin position="1101"/>
        <end position="1117"/>
    </location>
</feature>
<evidence type="ECO:0000259" key="4">
    <source>
        <dbReference type="SMART" id="SM00485"/>
    </source>
</evidence>
<feature type="compositionally biased region" description="Gly residues" evidence="2">
    <location>
        <begin position="1045"/>
        <end position="1068"/>
    </location>
</feature>
<accession>A0A150GXP4</accession>
<dbReference type="STRING" id="33097.A0A150GXP4"/>
<dbReference type="Pfam" id="PF00867">
    <property type="entry name" value="XPG_I"/>
    <property type="match status" value="1"/>
</dbReference>
<feature type="region of interest" description="Disordered" evidence="2">
    <location>
        <begin position="796"/>
        <end position="1164"/>
    </location>
</feature>
<feature type="compositionally biased region" description="Low complexity" evidence="2">
    <location>
        <begin position="1069"/>
        <end position="1081"/>
    </location>
</feature>
<dbReference type="InterPro" id="IPR006086">
    <property type="entry name" value="XPG-I_dom"/>
</dbReference>
<dbReference type="AlphaFoldDB" id="A0A150GXP4"/>
<dbReference type="PRINTS" id="PR00853">
    <property type="entry name" value="XPGRADSUPER"/>
</dbReference>
<feature type="compositionally biased region" description="Low complexity" evidence="2">
    <location>
        <begin position="986"/>
        <end position="999"/>
    </location>
</feature>
<evidence type="ECO:0000313" key="6">
    <source>
        <dbReference type="Proteomes" id="UP000075714"/>
    </source>
</evidence>
<keyword evidence="1" id="KW-0175">Coiled coil</keyword>
<feature type="compositionally biased region" description="Basic and acidic residues" evidence="2">
    <location>
        <begin position="874"/>
        <end position="890"/>
    </location>
</feature>
<evidence type="ECO:0000313" key="5">
    <source>
        <dbReference type="EMBL" id="KXZ54462.1"/>
    </source>
</evidence>
<feature type="coiled-coil region" evidence="1">
    <location>
        <begin position="348"/>
        <end position="375"/>
    </location>
</feature>
<feature type="domain" description="XPG-I" evidence="3">
    <location>
        <begin position="139"/>
        <end position="214"/>
    </location>
</feature>
<dbReference type="PANTHER" id="PTHR11081:SF59">
    <property type="entry name" value="FI23547P1"/>
    <property type="match status" value="1"/>
</dbReference>
<evidence type="ECO:0000256" key="2">
    <source>
        <dbReference type="SAM" id="MobiDB-lite"/>
    </source>
</evidence>
<feature type="domain" description="XPG N-terminal" evidence="4">
    <location>
        <begin position="1"/>
        <end position="115"/>
    </location>
</feature>
<keyword evidence="6" id="KW-1185">Reference proteome</keyword>
<feature type="compositionally biased region" description="Acidic residues" evidence="2">
    <location>
        <begin position="1150"/>
        <end position="1164"/>
    </location>
</feature>
<name>A0A150GXP4_GONPE</name>
<dbReference type="GO" id="GO:0017108">
    <property type="term" value="F:5'-flap endonuclease activity"/>
    <property type="evidence" value="ECO:0007669"/>
    <property type="project" value="TreeGrafter"/>
</dbReference>